<dbReference type="PANTHER" id="PTHR30151">
    <property type="entry name" value="ALKANE SULFONATE ABC TRANSPORTER-RELATED, MEMBRANE SUBUNIT"/>
    <property type="match status" value="1"/>
</dbReference>
<feature type="transmembrane region" description="Helical" evidence="7">
    <location>
        <begin position="37"/>
        <end position="61"/>
    </location>
</feature>
<dbReference type="InterPro" id="IPR000515">
    <property type="entry name" value="MetI-like"/>
</dbReference>
<dbReference type="Pfam" id="PF00528">
    <property type="entry name" value="BPD_transp_1"/>
    <property type="match status" value="1"/>
</dbReference>
<evidence type="ECO:0000313" key="9">
    <source>
        <dbReference type="EMBL" id="EDP46877.1"/>
    </source>
</evidence>
<dbReference type="SUPFAM" id="SSF161098">
    <property type="entry name" value="MetI-like"/>
    <property type="match status" value="1"/>
</dbReference>
<keyword evidence="3" id="KW-1003">Cell membrane</keyword>
<keyword evidence="6 7" id="KW-0472">Membrane</keyword>
<sequence length="282" mass="32230">MYVFVFLRNQLSQLQKLFLASRTITFRVCKQYIQKSLALLFHQCCIPLWFIFIWTSLIRVFHLPHYLLPTPIDVLQSLIKQGSFIFFQAIPTVLEIFFGFTLSVLLGISIALCMCSFRPLHTLLFPLLLASQVLPVFAIAPVLVLWLGYGIMVKIMTTVFMLFFPITNNFLDGLKQTPETYLNIAKIMNSSSWQILYQIRIPSALPHLASGIRLATAMAPLAAIIGEWVGANQGLGFLLLNANAQMQIDLMFAVLFVLFFLGVLFYFFIDTLLQWALPWSFR</sequence>
<dbReference type="GO" id="GO:0005886">
    <property type="term" value="C:plasma membrane"/>
    <property type="evidence" value="ECO:0007669"/>
    <property type="project" value="UniProtKB-SubCell"/>
</dbReference>
<evidence type="ECO:0000313" key="10">
    <source>
        <dbReference type="Proteomes" id="UP000054075"/>
    </source>
</evidence>
<accession>A8PP63</accession>
<proteinExistence type="inferred from homology"/>
<dbReference type="OrthoDB" id="8138334at2"/>
<keyword evidence="5 7" id="KW-1133">Transmembrane helix</keyword>
<evidence type="ECO:0000256" key="3">
    <source>
        <dbReference type="ARBA" id="ARBA00022475"/>
    </source>
</evidence>
<dbReference type="EMBL" id="AAQJ02000001">
    <property type="protein sequence ID" value="EDP46877.1"/>
    <property type="molecule type" value="Genomic_DNA"/>
</dbReference>
<dbReference type="Gene3D" id="1.10.3720.10">
    <property type="entry name" value="MetI-like"/>
    <property type="match status" value="1"/>
</dbReference>
<dbReference type="eggNOG" id="COG0600">
    <property type="taxonomic scope" value="Bacteria"/>
</dbReference>
<evidence type="ECO:0000256" key="4">
    <source>
        <dbReference type="ARBA" id="ARBA00022692"/>
    </source>
</evidence>
<comment type="caution">
    <text evidence="9">The sequence shown here is derived from an EMBL/GenBank/DDBJ whole genome shotgun (WGS) entry which is preliminary data.</text>
</comment>
<feature type="transmembrane region" description="Helical" evidence="7">
    <location>
        <begin position="96"/>
        <end position="115"/>
    </location>
</feature>
<keyword evidence="4 7" id="KW-0812">Transmembrane</keyword>
<keyword evidence="10" id="KW-1185">Reference proteome</keyword>
<feature type="transmembrane region" description="Helical" evidence="7">
    <location>
        <begin position="146"/>
        <end position="166"/>
    </location>
</feature>
<dbReference type="AlphaFoldDB" id="A8PP63"/>
<comment type="subcellular location">
    <subcellularLocation>
        <location evidence="1 7">Cell membrane</location>
        <topology evidence="1 7">Multi-pass membrane protein</topology>
    </subcellularLocation>
</comment>
<dbReference type="PANTHER" id="PTHR30151:SF20">
    <property type="entry name" value="ABC TRANSPORTER PERMEASE PROTEIN HI_0355-RELATED"/>
    <property type="match status" value="1"/>
</dbReference>
<gene>
    <name evidence="9" type="ORF">RICGR_1212</name>
</gene>
<comment type="similarity">
    <text evidence="7">Belongs to the binding-protein-dependent transport system permease family.</text>
</comment>
<name>A8PP63_9COXI</name>
<evidence type="ECO:0000259" key="8">
    <source>
        <dbReference type="PROSITE" id="PS50928"/>
    </source>
</evidence>
<feature type="domain" description="ABC transmembrane type-1" evidence="8">
    <location>
        <begin position="89"/>
        <end position="269"/>
    </location>
</feature>
<reference evidence="9" key="2">
    <citation type="submission" date="2007-10" db="EMBL/GenBank/DDBJ databases">
        <authorList>
            <person name="Myers G.S."/>
        </authorList>
    </citation>
    <scope>NUCLEOTIDE SEQUENCE [LARGE SCALE GENOMIC DNA]</scope>
</reference>
<evidence type="ECO:0000256" key="1">
    <source>
        <dbReference type="ARBA" id="ARBA00004651"/>
    </source>
</evidence>
<feature type="transmembrane region" description="Helical" evidence="7">
    <location>
        <begin position="250"/>
        <end position="269"/>
    </location>
</feature>
<evidence type="ECO:0000256" key="2">
    <source>
        <dbReference type="ARBA" id="ARBA00022448"/>
    </source>
</evidence>
<feature type="transmembrane region" description="Helical" evidence="7">
    <location>
        <begin position="122"/>
        <end position="140"/>
    </location>
</feature>
<dbReference type="RefSeq" id="WP_006035842.1">
    <property type="nucleotide sequence ID" value="NZ_AAQJ02000001.1"/>
</dbReference>
<evidence type="ECO:0000256" key="6">
    <source>
        <dbReference type="ARBA" id="ARBA00023136"/>
    </source>
</evidence>
<dbReference type="Proteomes" id="UP000054075">
    <property type="component" value="Unassembled WGS sequence"/>
</dbReference>
<dbReference type="PROSITE" id="PS50928">
    <property type="entry name" value="ABC_TM1"/>
    <property type="match status" value="1"/>
</dbReference>
<dbReference type="STRING" id="59196.RICGR_1212"/>
<organism evidence="9 10">
    <name type="scientific">Rickettsiella grylli</name>
    <dbReference type="NCBI Taxonomy" id="59196"/>
    <lineage>
        <taxon>Bacteria</taxon>
        <taxon>Pseudomonadati</taxon>
        <taxon>Pseudomonadota</taxon>
        <taxon>Gammaproteobacteria</taxon>
        <taxon>Legionellales</taxon>
        <taxon>Coxiellaceae</taxon>
        <taxon>Rickettsiella</taxon>
    </lineage>
</organism>
<dbReference type="CDD" id="cd06261">
    <property type="entry name" value="TM_PBP2"/>
    <property type="match status" value="1"/>
</dbReference>
<dbReference type="InterPro" id="IPR035906">
    <property type="entry name" value="MetI-like_sf"/>
</dbReference>
<evidence type="ECO:0000256" key="5">
    <source>
        <dbReference type="ARBA" id="ARBA00022989"/>
    </source>
</evidence>
<keyword evidence="2 7" id="KW-0813">Transport</keyword>
<dbReference type="GO" id="GO:0055085">
    <property type="term" value="P:transmembrane transport"/>
    <property type="evidence" value="ECO:0007669"/>
    <property type="project" value="InterPro"/>
</dbReference>
<protein>
    <submittedName>
        <fullName evidence="9">ABC transporter permease protein</fullName>
    </submittedName>
</protein>
<reference evidence="9" key="1">
    <citation type="submission" date="2006-04" db="EMBL/GenBank/DDBJ databases">
        <authorList>
            <person name="Seshadri R."/>
            <person name="Federici B.A."/>
        </authorList>
    </citation>
    <scope>NUCLEOTIDE SEQUENCE [LARGE SCALE GENOMIC DNA]</scope>
</reference>
<evidence type="ECO:0000256" key="7">
    <source>
        <dbReference type="RuleBase" id="RU363032"/>
    </source>
</evidence>